<name>A0A2P5ENM1_TREOI</name>
<protein>
    <submittedName>
        <fullName evidence="1">Uncharacterized protein</fullName>
    </submittedName>
</protein>
<evidence type="ECO:0000313" key="1">
    <source>
        <dbReference type="EMBL" id="PON87143.1"/>
    </source>
</evidence>
<dbReference type="Proteomes" id="UP000237000">
    <property type="component" value="Unassembled WGS sequence"/>
</dbReference>
<dbReference type="InParanoid" id="A0A2P5ENM1"/>
<reference evidence="2" key="1">
    <citation type="submission" date="2016-06" db="EMBL/GenBank/DDBJ databases">
        <title>Parallel loss of symbiosis genes in relatives of nitrogen-fixing non-legume Parasponia.</title>
        <authorList>
            <person name="Van Velzen R."/>
            <person name="Holmer R."/>
            <person name="Bu F."/>
            <person name="Rutten L."/>
            <person name="Van Zeijl A."/>
            <person name="Liu W."/>
            <person name="Santuari L."/>
            <person name="Cao Q."/>
            <person name="Sharma T."/>
            <person name="Shen D."/>
            <person name="Roswanjaya Y."/>
            <person name="Wardhani T."/>
            <person name="Kalhor M.S."/>
            <person name="Jansen J."/>
            <person name="Van den Hoogen J."/>
            <person name="Gungor B."/>
            <person name="Hartog M."/>
            <person name="Hontelez J."/>
            <person name="Verver J."/>
            <person name="Yang W.-C."/>
            <person name="Schijlen E."/>
            <person name="Repin R."/>
            <person name="Schilthuizen M."/>
            <person name="Schranz E."/>
            <person name="Heidstra R."/>
            <person name="Miyata K."/>
            <person name="Fedorova E."/>
            <person name="Kohlen W."/>
            <person name="Bisseling T."/>
            <person name="Smit S."/>
            <person name="Geurts R."/>
        </authorList>
    </citation>
    <scope>NUCLEOTIDE SEQUENCE [LARGE SCALE GENOMIC DNA]</scope>
    <source>
        <strain evidence="2">cv. RG33-2</strain>
    </source>
</reference>
<dbReference type="EMBL" id="JXTC01000121">
    <property type="protein sequence ID" value="PON87143.1"/>
    <property type="molecule type" value="Genomic_DNA"/>
</dbReference>
<accession>A0A2P5ENM1</accession>
<keyword evidence="2" id="KW-1185">Reference proteome</keyword>
<sequence>MQFTLSQPYKWSGLFGLVILRMKSSQYAGNLLHLHSIGSEIIPIFL</sequence>
<dbReference type="AlphaFoldDB" id="A0A2P5ENM1"/>
<comment type="caution">
    <text evidence="1">The sequence shown here is derived from an EMBL/GenBank/DDBJ whole genome shotgun (WGS) entry which is preliminary data.</text>
</comment>
<proteinExistence type="predicted"/>
<evidence type="ECO:0000313" key="2">
    <source>
        <dbReference type="Proteomes" id="UP000237000"/>
    </source>
</evidence>
<organism evidence="1 2">
    <name type="scientific">Trema orientale</name>
    <name type="common">Charcoal tree</name>
    <name type="synonym">Celtis orientalis</name>
    <dbReference type="NCBI Taxonomy" id="63057"/>
    <lineage>
        <taxon>Eukaryota</taxon>
        <taxon>Viridiplantae</taxon>
        <taxon>Streptophyta</taxon>
        <taxon>Embryophyta</taxon>
        <taxon>Tracheophyta</taxon>
        <taxon>Spermatophyta</taxon>
        <taxon>Magnoliopsida</taxon>
        <taxon>eudicotyledons</taxon>
        <taxon>Gunneridae</taxon>
        <taxon>Pentapetalae</taxon>
        <taxon>rosids</taxon>
        <taxon>fabids</taxon>
        <taxon>Rosales</taxon>
        <taxon>Cannabaceae</taxon>
        <taxon>Trema</taxon>
    </lineage>
</organism>
<gene>
    <name evidence="1" type="ORF">TorRG33x02_170920</name>
</gene>